<dbReference type="RefSeq" id="WP_207279078.1">
    <property type="nucleotide sequence ID" value="NZ_JAFLEQ010000015.1"/>
</dbReference>
<proteinExistence type="predicted"/>
<reference evidence="2" key="1">
    <citation type="submission" date="2021-03" db="EMBL/GenBank/DDBJ databases">
        <authorList>
            <person name="Sun Q."/>
        </authorList>
    </citation>
    <scope>NUCLEOTIDE SEQUENCE</scope>
    <source>
        <strain evidence="2">CCM 8862</strain>
    </source>
</reference>
<dbReference type="Proteomes" id="UP000664332">
    <property type="component" value="Unassembled WGS sequence"/>
</dbReference>
<accession>A0A939E183</accession>
<protein>
    <submittedName>
        <fullName evidence="2">DUF368 domain-containing protein</fullName>
    </submittedName>
</protein>
<feature type="transmembrane region" description="Helical" evidence="1">
    <location>
        <begin position="80"/>
        <end position="98"/>
    </location>
</feature>
<feature type="transmembrane region" description="Helical" evidence="1">
    <location>
        <begin position="141"/>
        <end position="161"/>
    </location>
</feature>
<keyword evidence="1" id="KW-0812">Transmembrane</keyword>
<feature type="transmembrane region" description="Helical" evidence="1">
    <location>
        <begin position="279"/>
        <end position="297"/>
    </location>
</feature>
<keyword evidence="1" id="KW-0472">Membrane</keyword>
<feature type="transmembrane region" description="Helical" evidence="1">
    <location>
        <begin position="241"/>
        <end position="259"/>
    </location>
</feature>
<feature type="transmembrane region" description="Helical" evidence="1">
    <location>
        <begin position="211"/>
        <end position="229"/>
    </location>
</feature>
<dbReference type="EMBL" id="JAFLEQ010000015">
    <property type="protein sequence ID" value="MBN9644591.1"/>
    <property type="molecule type" value="Genomic_DNA"/>
</dbReference>
<dbReference type="Pfam" id="PF04018">
    <property type="entry name" value="VCA0040-like"/>
    <property type="match status" value="1"/>
</dbReference>
<name>A0A939E183_9CORY</name>
<keyword evidence="1" id="KW-1133">Transmembrane helix</keyword>
<comment type="caution">
    <text evidence="2">The sequence shown here is derived from an EMBL/GenBank/DDBJ whole genome shotgun (WGS) entry which is preliminary data.</text>
</comment>
<gene>
    <name evidence="2" type="ORF">JZY06_08210</name>
</gene>
<organism evidence="2 3">
    <name type="scientific">Corynebacterium mendelii</name>
    <dbReference type="NCBI Taxonomy" id="2765362"/>
    <lineage>
        <taxon>Bacteria</taxon>
        <taxon>Bacillati</taxon>
        <taxon>Actinomycetota</taxon>
        <taxon>Actinomycetes</taxon>
        <taxon>Mycobacteriales</taxon>
        <taxon>Corynebacteriaceae</taxon>
        <taxon>Corynebacterium</taxon>
    </lineage>
</organism>
<feature type="transmembrane region" description="Helical" evidence="1">
    <location>
        <begin position="110"/>
        <end position="129"/>
    </location>
</feature>
<keyword evidence="3" id="KW-1185">Reference proteome</keyword>
<dbReference type="PANTHER" id="PTHR37308">
    <property type="entry name" value="INTEGRAL MEMBRANE PROTEIN"/>
    <property type="match status" value="1"/>
</dbReference>
<evidence type="ECO:0000313" key="2">
    <source>
        <dbReference type="EMBL" id="MBN9644591.1"/>
    </source>
</evidence>
<evidence type="ECO:0000313" key="3">
    <source>
        <dbReference type="Proteomes" id="UP000664332"/>
    </source>
</evidence>
<dbReference type="PANTHER" id="PTHR37308:SF1">
    <property type="entry name" value="POLYPRENYL-PHOSPHATE TRANSPORTER"/>
    <property type="match status" value="1"/>
</dbReference>
<sequence length="305" mass="31279">MTPSPSTTHRSVPGAFGMALRGVAVALAELVPGISGGTIALVTGIYSRTLVQAHTATTAAGRAATGDLAGARRAVKSLDWWLLVPLALGMLVTVFAMAGPMSHFVHSQPVYSRALFFGMVAASAAVPLHMIGPDNISATRLWVAGALSAVVAFIATGTTAAEHTDPAWWMIAGAAAIAVCALVLPGVSGSFVLLALGLYGPVLDAVSGFDIPVMVVFIAGALVGLVTIVRVVTHLLHTRRLMVLAVMTGLMIGSLRALWPWQHQVLHGCGPGQTNPLAVTAMMALGALAVTAVARLSSASEAERL</sequence>
<feature type="transmembrane region" description="Helical" evidence="1">
    <location>
        <begin position="168"/>
        <end position="199"/>
    </location>
</feature>
<dbReference type="AlphaFoldDB" id="A0A939E183"/>
<evidence type="ECO:0000256" key="1">
    <source>
        <dbReference type="SAM" id="Phobius"/>
    </source>
</evidence>
<dbReference type="InterPro" id="IPR007163">
    <property type="entry name" value="VCA0040-like"/>
</dbReference>